<dbReference type="Gene3D" id="3.40.50.300">
    <property type="entry name" value="P-loop containing nucleotide triphosphate hydrolases"/>
    <property type="match status" value="1"/>
</dbReference>
<dbReference type="PANTHER" id="PTHR11669">
    <property type="entry name" value="REPLICATION FACTOR C / DNA POLYMERASE III GAMMA-TAU SUBUNIT"/>
    <property type="match status" value="1"/>
</dbReference>
<dbReference type="GO" id="GO:0006261">
    <property type="term" value="P:DNA-templated DNA replication"/>
    <property type="evidence" value="ECO:0007669"/>
    <property type="project" value="TreeGrafter"/>
</dbReference>
<evidence type="ECO:0000313" key="1">
    <source>
        <dbReference type="EMBL" id="OIM20823.1"/>
    </source>
</evidence>
<dbReference type="AlphaFoldDB" id="A0A483C5Q6"/>
<dbReference type="EMBL" id="MLOK01000047">
    <property type="protein sequence ID" value="OIM20823.1"/>
    <property type="molecule type" value="Genomic_DNA"/>
</dbReference>
<dbReference type="Pfam" id="PF13177">
    <property type="entry name" value="DNA_pol3_delta2"/>
    <property type="match status" value="1"/>
</dbReference>
<dbReference type="InterPro" id="IPR050238">
    <property type="entry name" value="DNA_Rep/Repair_Clamp_Loader"/>
</dbReference>
<name>A0A483C5Q6_OENOE</name>
<evidence type="ECO:0000313" key="2">
    <source>
        <dbReference type="Proteomes" id="UP000181728"/>
    </source>
</evidence>
<accession>A0A483C5Q6</accession>
<sequence>MPNQVSKVNDLKHFFLHLIESGKLSHAYLFLGEDPREIHNLIAAISSRILREKTGDDVFENANLIEVKIPEGKKTLSVDQMRTVRDIFAEKSEHPQIAVIDDADKMTDSAANSILKFIEEPYDRQYIFLQARNRNRVLPTILSRVQLINIPKQKKSEISEQLVDKGIQEDEAIFISRISKSISQADDLLLDGFAINLKRSITEWLDEIFNRQEKSFAFVQSDLLNFVDTNEHQNIFNLALSSELAMRLEKAPNPVLADILDRWLVISQRSRFTVSWQTMLESFTLEALRMVNGTEKFSNK</sequence>
<dbReference type="SUPFAM" id="SSF52540">
    <property type="entry name" value="P-loop containing nucleoside triphosphate hydrolases"/>
    <property type="match status" value="1"/>
</dbReference>
<dbReference type="Proteomes" id="UP000181728">
    <property type="component" value="Unassembled WGS sequence"/>
</dbReference>
<organism evidence="1 2">
    <name type="scientific">Oenococcus oeni</name>
    <name type="common">Leuconostoc oenos</name>
    <dbReference type="NCBI Taxonomy" id="1247"/>
    <lineage>
        <taxon>Bacteria</taxon>
        <taxon>Bacillati</taxon>
        <taxon>Bacillota</taxon>
        <taxon>Bacilli</taxon>
        <taxon>Lactobacillales</taxon>
        <taxon>Lactobacillaceae</taxon>
        <taxon>Oenococcus</taxon>
    </lineage>
</organism>
<gene>
    <name evidence="1" type="ORF">ATX59_06885</name>
</gene>
<protein>
    <submittedName>
        <fullName evidence="1">DNA polymerase III subunit delta</fullName>
    </submittedName>
</protein>
<dbReference type="InterPro" id="IPR027417">
    <property type="entry name" value="P-loop_NTPase"/>
</dbReference>
<dbReference type="RefSeq" id="WP_071449015.1">
    <property type="nucleotide sequence ID" value="NZ_MLOK01000047.1"/>
</dbReference>
<reference evidence="1 2" key="1">
    <citation type="journal article" date="2016" name="BMC Genomics">
        <title>Consensus pan-genome assembly of the specialised wine bacterium Oenococcus oeni.</title>
        <authorList>
            <person name="Sternes P.R."/>
            <person name="Borneman A.R."/>
        </authorList>
    </citation>
    <scope>NUCLEOTIDE SEQUENCE [LARGE SCALE GENOMIC DNA]</scope>
    <source>
        <strain evidence="1 2">AWRIB661</strain>
    </source>
</reference>
<dbReference type="PANTHER" id="PTHR11669:SF8">
    <property type="entry name" value="DNA POLYMERASE III SUBUNIT DELTA"/>
    <property type="match status" value="1"/>
</dbReference>
<comment type="caution">
    <text evidence="1">The sequence shown here is derived from an EMBL/GenBank/DDBJ whole genome shotgun (WGS) entry which is preliminary data.</text>
</comment>
<proteinExistence type="predicted"/>